<evidence type="ECO:0000256" key="3">
    <source>
        <dbReference type="ARBA" id="ARBA00022989"/>
    </source>
</evidence>
<feature type="transmembrane region" description="Helical" evidence="6">
    <location>
        <begin position="421"/>
        <end position="439"/>
    </location>
</feature>
<dbReference type="Pfam" id="PF00662">
    <property type="entry name" value="Proton_antipo_N"/>
    <property type="match status" value="1"/>
</dbReference>
<dbReference type="Proteomes" id="UP001228581">
    <property type="component" value="Unassembled WGS sequence"/>
</dbReference>
<keyword evidence="2 5" id="KW-0812">Transmembrane</keyword>
<dbReference type="GO" id="GO:0016491">
    <property type="term" value="F:oxidoreductase activity"/>
    <property type="evidence" value="ECO:0007669"/>
    <property type="project" value="UniProtKB-KW"/>
</dbReference>
<evidence type="ECO:0000313" key="10">
    <source>
        <dbReference type="Proteomes" id="UP001228581"/>
    </source>
</evidence>
<evidence type="ECO:0000256" key="5">
    <source>
        <dbReference type="RuleBase" id="RU000320"/>
    </source>
</evidence>
<dbReference type="PRINTS" id="PR01435">
    <property type="entry name" value="NPOXDRDTASE5"/>
</dbReference>
<keyword evidence="10" id="KW-1185">Reference proteome</keyword>
<feature type="transmembrane region" description="Helical" evidence="6">
    <location>
        <begin position="205"/>
        <end position="221"/>
    </location>
</feature>
<proteinExistence type="predicted"/>
<feature type="transmembrane region" description="Helical" evidence="6">
    <location>
        <begin position="165"/>
        <end position="185"/>
    </location>
</feature>
<feature type="transmembrane region" description="Helical" evidence="6">
    <location>
        <begin position="653"/>
        <end position="671"/>
    </location>
</feature>
<feature type="transmembrane region" description="Helical" evidence="6">
    <location>
        <begin position="31"/>
        <end position="51"/>
    </location>
</feature>
<dbReference type="PANTHER" id="PTHR42829">
    <property type="entry name" value="NADH-UBIQUINONE OXIDOREDUCTASE CHAIN 5"/>
    <property type="match status" value="1"/>
</dbReference>
<feature type="transmembrane region" description="Helical" evidence="6">
    <location>
        <begin position="376"/>
        <end position="401"/>
    </location>
</feature>
<dbReference type="InterPro" id="IPR001750">
    <property type="entry name" value="ND/Mrp_TM"/>
</dbReference>
<feature type="transmembrane region" description="Helical" evidence="6">
    <location>
        <begin position="134"/>
        <end position="153"/>
    </location>
</feature>
<keyword evidence="3 6" id="KW-1133">Transmembrane helix</keyword>
<evidence type="ECO:0000259" key="7">
    <source>
        <dbReference type="Pfam" id="PF00361"/>
    </source>
</evidence>
<feature type="transmembrane region" description="Helical" evidence="6">
    <location>
        <begin position="242"/>
        <end position="264"/>
    </location>
</feature>
<dbReference type="RefSeq" id="WP_313995406.1">
    <property type="nucleotide sequence ID" value="NZ_JASJOT010000005.1"/>
</dbReference>
<dbReference type="InterPro" id="IPR001516">
    <property type="entry name" value="Proton_antipo_N"/>
</dbReference>
<dbReference type="InterPro" id="IPR018393">
    <property type="entry name" value="NADHpl_OxRdtase_5_subgr"/>
</dbReference>
<dbReference type="Pfam" id="PF00361">
    <property type="entry name" value="Proton_antipo_M"/>
    <property type="match status" value="1"/>
</dbReference>
<feature type="domain" description="NADH-Ubiquinone oxidoreductase (complex I) chain 5 N-terminal" evidence="8">
    <location>
        <begin position="62"/>
        <end position="112"/>
    </location>
</feature>
<name>A0ABT7CJX3_9BACT</name>
<keyword evidence="9" id="KW-0560">Oxidoreductase</keyword>
<protein>
    <submittedName>
        <fullName evidence="9">NADH-quinone oxidoreductase subunit L</fullName>
        <ecNumber evidence="9">1.6.5.-</ecNumber>
    </submittedName>
</protein>
<evidence type="ECO:0000259" key="8">
    <source>
        <dbReference type="Pfam" id="PF00662"/>
    </source>
</evidence>
<sequence length="672" mass="75166">MLIFAALFLPLIAFLCLLFLGKKLPRQGDWVAISAVIASFVCSVIAVSEVFPVKTLHYEVKWFSVFVHEFNVGLLLDKYSAIMLILVTFISALVQIYSTAYMKGDSRYSRYFAYLSLFTFAMLGLVLADNLFLFYFFWELVSVASYLLIGFWYEKPDAYRASRNAFIINRIGDTGLLLAMMFIYLQFGSSDFILLTQNAVFPENTWWMTLVGYGIFCAAGTKSAQYPMAIWLPRAMAGPTPVSALIHAATMVAAGVFLMIRTFPFLEDNILNLAAIVGGITAFTGAFAALFQQDIKRVLAYSTISQLGYMMAAIGVGAPEAALFHLVTHAFFKAGLFLCAGSVIDALHKAVHHMHITDPDFDVQDMRNMGGLRKQMPVTFLCFVICSLALAGLPLTSGFLSKDFILNQMLLWSFQGSALDWTLVVPVMGFLGVLCTALYTGRQLKLIFGGQPRYFALYDDQLRYINEFTEESPAVMRRVIGILAILSFFFWFSWIPWDAMKGWFFEAYPMAADEHTAGLWEEFTHAIAHKYTLILSLGLVTIGLGIALWRTGRPNRLIPGFVRKVSYHFFYTEAIAHLILVRTTFLAKKITSWIDRSVIDRAIDMGGIFTVTFAHILGWIDRTFIDGSVNLIAYIAGKTGALSKSIAGSRIQSMFTAALLGLLLILIWVVFI</sequence>
<dbReference type="EMBL" id="JASJOT010000005">
    <property type="protein sequence ID" value="MDJ1493295.1"/>
    <property type="molecule type" value="Genomic_DNA"/>
</dbReference>
<accession>A0ABT7CJX3</accession>
<keyword evidence="4 6" id="KW-0472">Membrane</keyword>
<feature type="transmembrane region" description="Helical" evidence="6">
    <location>
        <begin position="298"/>
        <end position="316"/>
    </location>
</feature>
<feature type="transmembrane region" description="Helical" evidence="6">
    <location>
        <begin position="270"/>
        <end position="291"/>
    </location>
</feature>
<evidence type="ECO:0000256" key="6">
    <source>
        <dbReference type="SAM" id="Phobius"/>
    </source>
</evidence>
<feature type="transmembrane region" description="Helical" evidence="6">
    <location>
        <begin position="479"/>
        <end position="497"/>
    </location>
</feature>
<gene>
    <name evidence="9" type="ORF">QNI19_10160</name>
</gene>
<comment type="subcellular location">
    <subcellularLocation>
        <location evidence="1">Endomembrane system</location>
        <topology evidence="1">Multi-pass membrane protein</topology>
    </subcellularLocation>
    <subcellularLocation>
        <location evidence="5">Membrane</location>
        <topology evidence="5">Multi-pass membrane protein</topology>
    </subcellularLocation>
</comment>
<feature type="transmembrane region" description="Helical" evidence="6">
    <location>
        <begin position="531"/>
        <end position="549"/>
    </location>
</feature>
<dbReference type="Gene3D" id="1.20.5.2700">
    <property type="match status" value="1"/>
</dbReference>
<dbReference type="EC" id="1.6.5.-" evidence="9"/>
<organism evidence="9 10">
    <name type="scientific">Xanthocytophaga flava</name>
    <dbReference type="NCBI Taxonomy" id="3048013"/>
    <lineage>
        <taxon>Bacteria</taxon>
        <taxon>Pseudomonadati</taxon>
        <taxon>Bacteroidota</taxon>
        <taxon>Cytophagia</taxon>
        <taxon>Cytophagales</taxon>
        <taxon>Rhodocytophagaceae</taxon>
        <taxon>Xanthocytophaga</taxon>
    </lineage>
</organism>
<reference evidence="9 10" key="1">
    <citation type="submission" date="2023-05" db="EMBL/GenBank/DDBJ databases">
        <authorList>
            <person name="Zhang X."/>
        </authorList>
    </citation>
    <scope>NUCLEOTIDE SEQUENCE [LARGE SCALE GENOMIC DNA]</scope>
    <source>
        <strain evidence="9 10">DM2B3-1</strain>
    </source>
</reference>
<evidence type="ECO:0000313" key="9">
    <source>
        <dbReference type="EMBL" id="MDJ1493295.1"/>
    </source>
</evidence>
<dbReference type="NCBIfam" id="TIGR01974">
    <property type="entry name" value="NDH_I_L"/>
    <property type="match status" value="1"/>
</dbReference>
<feature type="transmembrane region" description="Helical" evidence="6">
    <location>
        <begin position="322"/>
        <end position="344"/>
    </location>
</feature>
<dbReference type="InterPro" id="IPR003945">
    <property type="entry name" value="NU5C-like"/>
</dbReference>
<dbReference type="PRINTS" id="PR01434">
    <property type="entry name" value="NADHDHGNASE5"/>
</dbReference>
<evidence type="ECO:0000256" key="1">
    <source>
        <dbReference type="ARBA" id="ARBA00004127"/>
    </source>
</evidence>
<feature type="domain" description="NADH:quinone oxidoreductase/Mrp antiporter transmembrane" evidence="7">
    <location>
        <begin position="128"/>
        <end position="413"/>
    </location>
</feature>
<evidence type="ECO:0000256" key="2">
    <source>
        <dbReference type="ARBA" id="ARBA00022692"/>
    </source>
</evidence>
<dbReference type="PANTHER" id="PTHR42829:SF2">
    <property type="entry name" value="NADH-UBIQUINONE OXIDOREDUCTASE CHAIN 5"/>
    <property type="match status" value="1"/>
</dbReference>
<comment type="caution">
    <text evidence="9">The sequence shown here is derived from an EMBL/GenBank/DDBJ whole genome shotgun (WGS) entry which is preliminary data.</text>
</comment>
<evidence type="ECO:0000256" key="4">
    <source>
        <dbReference type="ARBA" id="ARBA00023136"/>
    </source>
</evidence>
<feature type="transmembrane region" description="Helical" evidence="6">
    <location>
        <begin position="82"/>
        <end position="99"/>
    </location>
</feature>
<feature type="transmembrane region" description="Helical" evidence="6">
    <location>
        <begin position="111"/>
        <end position="128"/>
    </location>
</feature>